<protein>
    <recommendedName>
        <fullName evidence="3 12">Flagellar biosynthetic protein FlhB</fullName>
    </recommendedName>
</protein>
<feature type="transmembrane region" description="Helical" evidence="12">
    <location>
        <begin position="25"/>
        <end position="47"/>
    </location>
</feature>
<keyword evidence="14" id="KW-0969">Cilium</keyword>
<dbReference type="SUPFAM" id="SSF160544">
    <property type="entry name" value="EscU C-terminal domain-like"/>
    <property type="match status" value="1"/>
</dbReference>
<keyword evidence="15" id="KW-1185">Reference proteome</keyword>
<evidence type="ECO:0000256" key="11">
    <source>
        <dbReference type="ARBA" id="ARBA00023225"/>
    </source>
</evidence>
<evidence type="ECO:0000256" key="6">
    <source>
        <dbReference type="ARBA" id="ARBA00022692"/>
    </source>
</evidence>
<evidence type="ECO:0000256" key="8">
    <source>
        <dbReference type="ARBA" id="ARBA00022927"/>
    </source>
</evidence>
<evidence type="ECO:0000256" key="4">
    <source>
        <dbReference type="ARBA" id="ARBA00022448"/>
    </source>
</evidence>
<dbReference type="PANTHER" id="PTHR30531:SF12">
    <property type="entry name" value="FLAGELLAR BIOSYNTHETIC PROTEIN FLHB"/>
    <property type="match status" value="1"/>
</dbReference>
<evidence type="ECO:0000256" key="1">
    <source>
        <dbReference type="ARBA" id="ARBA00004651"/>
    </source>
</evidence>
<organism evidence="14 15">
    <name type="scientific">Agathobaculum faecis</name>
    <dbReference type="NCBI Taxonomy" id="2763013"/>
    <lineage>
        <taxon>Bacteria</taxon>
        <taxon>Bacillati</taxon>
        <taxon>Bacillota</taxon>
        <taxon>Clostridia</taxon>
        <taxon>Eubacteriales</taxon>
        <taxon>Butyricicoccaceae</taxon>
        <taxon>Agathobaculum</taxon>
    </lineage>
</organism>
<evidence type="ECO:0000256" key="3">
    <source>
        <dbReference type="ARBA" id="ARBA00021622"/>
    </source>
</evidence>
<keyword evidence="7 12" id="KW-1005">Bacterial flagellum biogenesis</keyword>
<evidence type="ECO:0000256" key="9">
    <source>
        <dbReference type="ARBA" id="ARBA00022989"/>
    </source>
</evidence>
<keyword evidence="14" id="KW-0966">Cell projection</keyword>
<accession>A0A923RY87</accession>
<keyword evidence="11 12" id="KW-1006">Bacterial flagellum protein export</keyword>
<comment type="function">
    <text evidence="12">Required for formation of the rod structure in the basal body of the flagellar apparatus. Together with FliI and FliH, may constitute the export apparatus of flagellin.</text>
</comment>
<keyword evidence="4 12" id="KW-0813">Transport</keyword>
<comment type="caution">
    <text evidence="14">The sequence shown here is derived from an EMBL/GenBank/DDBJ whole genome shotgun (WGS) entry which is preliminary data.</text>
</comment>
<keyword evidence="10 12" id="KW-0472">Membrane</keyword>
<dbReference type="InterPro" id="IPR006136">
    <property type="entry name" value="FlhB"/>
</dbReference>
<dbReference type="GO" id="GO:0044780">
    <property type="term" value="P:bacterial-type flagellum assembly"/>
    <property type="evidence" value="ECO:0007669"/>
    <property type="project" value="InterPro"/>
</dbReference>
<reference evidence="14" key="1">
    <citation type="submission" date="2020-08" db="EMBL/GenBank/DDBJ databases">
        <title>Genome public.</title>
        <authorList>
            <person name="Liu C."/>
            <person name="Sun Q."/>
        </authorList>
    </citation>
    <scope>NUCLEOTIDE SEQUENCE</scope>
    <source>
        <strain evidence="14">NSJ-28</strain>
    </source>
</reference>
<gene>
    <name evidence="12 14" type="primary">flhB</name>
    <name evidence="14" type="ORF">H8S45_06470</name>
</gene>
<comment type="subcellular location">
    <subcellularLocation>
        <location evidence="1">Cell membrane</location>
        <topology evidence="1">Multi-pass membrane protein</topology>
    </subcellularLocation>
</comment>
<evidence type="ECO:0000256" key="13">
    <source>
        <dbReference type="SAM" id="MobiDB-lite"/>
    </source>
</evidence>
<feature type="compositionally biased region" description="Basic and acidic residues" evidence="13">
    <location>
        <begin position="1"/>
        <end position="11"/>
    </location>
</feature>
<dbReference type="GO" id="GO:0009306">
    <property type="term" value="P:protein secretion"/>
    <property type="evidence" value="ECO:0007669"/>
    <property type="project" value="InterPro"/>
</dbReference>
<comment type="similarity">
    <text evidence="2 12">Belongs to the type III secretion exporter family.</text>
</comment>
<evidence type="ECO:0000256" key="7">
    <source>
        <dbReference type="ARBA" id="ARBA00022795"/>
    </source>
</evidence>
<evidence type="ECO:0000256" key="5">
    <source>
        <dbReference type="ARBA" id="ARBA00022475"/>
    </source>
</evidence>
<feature type="transmembrane region" description="Helical" evidence="12">
    <location>
        <begin position="88"/>
        <end position="109"/>
    </location>
</feature>
<name>A0A923RY87_9FIRM</name>
<keyword evidence="9 12" id="KW-1133">Transmembrane helix</keyword>
<feature type="transmembrane region" description="Helical" evidence="12">
    <location>
        <begin position="53"/>
        <end position="76"/>
    </location>
</feature>
<dbReference type="InterPro" id="IPR029025">
    <property type="entry name" value="T3SS_substrate_exporter_C"/>
</dbReference>
<dbReference type="PRINTS" id="PR00950">
    <property type="entry name" value="TYPE3IMSPROT"/>
</dbReference>
<keyword evidence="5 12" id="KW-1003">Cell membrane</keyword>
<dbReference type="AlphaFoldDB" id="A0A923RY87"/>
<dbReference type="Proteomes" id="UP000606499">
    <property type="component" value="Unassembled WGS sequence"/>
</dbReference>
<dbReference type="Pfam" id="PF01312">
    <property type="entry name" value="Bac_export_2"/>
    <property type="match status" value="1"/>
</dbReference>
<keyword evidence="6 12" id="KW-0812">Transmembrane</keyword>
<keyword evidence="14" id="KW-0282">Flagellum</keyword>
<dbReference type="NCBIfam" id="TIGR00328">
    <property type="entry name" value="flhB"/>
    <property type="match status" value="1"/>
</dbReference>
<evidence type="ECO:0000313" key="15">
    <source>
        <dbReference type="Proteomes" id="UP000606499"/>
    </source>
</evidence>
<dbReference type="PANTHER" id="PTHR30531">
    <property type="entry name" value="FLAGELLAR BIOSYNTHETIC PROTEIN FLHB"/>
    <property type="match status" value="1"/>
</dbReference>
<feature type="transmembrane region" description="Helical" evidence="12">
    <location>
        <begin position="188"/>
        <end position="213"/>
    </location>
</feature>
<feature type="transmembrane region" description="Helical" evidence="12">
    <location>
        <begin position="148"/>
        <end position="168"/>
    </location>
</feature>
<sequence length="356" mass="39262">MAAGEKTEKATPKRRRDERKKGNVLMSRDVVAVATLFASYVTLRIGLPLMAEAMAALVRFCIGLVGSLPTGGASAIGTELKAQSMMALARSVALPLLITILAAVAATFAQTRLLVSFEALRPKFSRLNPLQGIKRLFSLKSIIEAFKGVLKIAILLFLIYRFVEGALLKFAQYMNMDLARSIQSMLELGLGLLLEVAAAFLVISFFDYLYQWWEFERQLKMSKQEIKEEYKQMEGDPQIKGKIKELQRRMARSRMMQAVPGADVVIRNPTHFAVALRYRAGQDAAPVVVAKGQDALALRIVAVAEQSGVAVVENKPLARALYASAEVGQMIPAEQYGPVADVLVYIYKLNHKKPVG</sequence>
<evidence type="ECO:0000256" key="2">
    <source>
        <dbReference type="ARBA" id="ARBA00010690"/>
    </source>
</evidence>
<dbReference type="GO" id="GO:0005886">
    <property type="term" value="C:plasma membrane"/>
    <property type="evidence" value="ECO:0007669"/>
    <property type="project" value="UniProtKB-SubCell"/>
</dbReference>
<dbReference type="Gene3D" id="6.10.250.2080">
    <property type="match status" value="1"/>
</dbReference>
<evidence type="ECO:0000313" key="14">
    <source>
        <dbReference type="EMBL" id="MBC5725100.1"/>
    </source>
</evidence>
<keyword evidence="8 12" id="KW-0653">Protein transport</keyword>
<evidence type="ECO:0000256" key="10">
    <source>
        <dbReference type="ARBA" id="ARBA00023136"/>
    </source>
</evidence>
<evidence type="ECO:0000256" key="12">
    <source>
        <dbReference type="RuleBase" id="RU364091"/>
    </source>
</evidence>
<proteinExistence type="inferred from homology"/>
<dbReference type="Gene3D" id="3.40.1690.10">
    <property type="entry name" value="secretion proteins EscU"/>
    <property type="match status" value="1"/>
</dbReference>
<dbReference type="RefSeq" id="WP_147574316.1">
    <property type="nucleotide sequence ID" value="NZ_JACOPL010000005.1"/>
</dbReference>
<dbReference type="InterPro" id="IPR006135">
    <property type="entry name" value="T3SS_substrate_exporter"/>
</dbReference>
<dbReference type="EMBL" id="JACOPL010000005">
    <property type="protein sequence ID" value="MBC5725100.1"/>
    <property type="molecule type" value="Genomic_DNA"/>
</dbReference>
<feature type="region of interest" description="Disordered" evidence="13">
    <location>
        <begin position="1"/>
        <end position="21"/>
    </location>
</feature>